<reference evidence="1" key="1">
    <citation type="submission" date="2015-04" db="UniProtKB">
        <authorList>
            <consortium name="EnsemblPlants"/>
        </authorList>
    </citation>
    <scope>IDENTIFICATION</scope>
    <source>
        <strain evidence="1">SL10</strain>
    </source>
</reference>
<sequence>MGARGSQNSLVGITSQEKWGTVTSTHGCDGLERTKLDKNMHETMKVQSWPHVGITKMPPCHLTQCQMKAQAQISDNVAFE</sequence>
<accession>A0A0E0HYW2</accession>
<dbReference type="Gramene" id="ONIVA07G08070.1">
    <property type="protein sequence ID" value="ONIVA07G08070.1"/>
    <property type="gene ID" value="ONIVA07G08070"/>
</dbReference>
<protein>
    <submittedName>
        <fullName evidence="1">Uncharacterized protein</fullName>
    </submittedName>
</protein>
<keyword evidence="2" id="KW-1185">Reference proteome</keyword>
<evidence type="ECO:0000313" key="2">
    <source>
        <dbReference type="Proteomes" id="UP000006591"/>
    </source>
</evidence>
<reference evidence="1" key="2">
    <citation type="submission" date="2018-04" db="EMBL/GenBank/DDBJ databases">
        <title>OnivRS2 (Oryza nivara Reference Sequence Version 2).</title>
        <authorList>
            <person name="Zhang J."/>
            <person name="Kudrna D."/>
            <person name="Lee S."/>
            <person name="Talag J."/>
            <person name="Rajasekar S."/>
            <person name="Welchert J."/>
            <person name="Hsing Y.-I."/>
            <person name="Wing R.A."/>
        </authorList>
    </citation>
    <scope>NUCLEOTIDE SEQUENCE [LARGE SCALE GENOMIC DNA]</scope>
    <source>
        <strain evidence="1">SL10</strain>
    </source>
</reference>
<evidence type="ECO:0000313" key="1">
    <source>
        <dbReference type="EnsemblPlants" id="ONIVA07G08070.1"/>
    </source>
</evidence>
<dbReference type="HOGENOM" id="CLU_2593909_0_0_1"/>
<organism evidence="1">
    <name type="scientific">Oryza nivara</name>
    <name type="common">Indian wild rice</name>
    <name type="synonym">Oryza sativa f. spontanea</name>
    <dbReference type="NCBI Taxonomy" id="4536"/>
    <lineage>
        <taxon>Eukaryota</taxon>
        <taxon>Viridiplantae</taxon>
        <taxon>Streptophyta</taxon>
        <taxon>Embryophyta</taxon>
        <taxon>Tracheophyta</taxon>
        <taxon>Spermatophyta</taxon>
        <taxon>Magnoliopsida</taxon>
        <taxon>Liliopsida</taxon>
        <taxon>Poales</taxon>
        <taxon>Poaceae</taxon>
        <taxon>BOP clade</taxon>
        <taxon>Oryzoideae</taxon>
        <taxon>Oryzeae</taxon>
        <taxon>Oryzinae</taxon>
        <taxon>Oryza</taxon>
    </lineage>
</organism>
<name>A0A0E0HYW2_ORYNI</name>
<dbReference type="AlphaFoldDB" id="A0A0E0HYW2"/>
<dbReference type="EnsemblPlants" id="ONIVA07G08070.1">
    <property type="protein sequence ID" value="ONIVA07G08070.1"/>
    <property type="gene ID" value="ONIVA07G08070"/>
</dbReference>
<dbReference type="Proteomes" id="UP000006591">
    <property type="component" value="Chromosome 7"/>
</dbReference>
<proteinExistence type="predicted"/>